<keyword evidence="2" id="KW-1185">Reference proteome</keyword>
<comment type="caution">
    <text evidence="1">The sequence shown here is derived from an EMBL/GenBank/DDBJ whole genome shotgun (WGS) entry which is preliminary data.</text>
</comment>
<dbReference type="RefSeq" id="WP_249830077.1">
    <property type="nucleotide sequence ID" value="NZ_JAMGBE010000001.1"/>
</dbReference>
<accession>A0ABT0RYQ1</accession>
<protein>
    <submittedName>
        <fullName evidence="1">Uncharacterized protein</fullName>
    </submittedName>
</protein>
<dbReference type="EMBL" id="JAMGBE010000001">
    <property type="protein sequence ID" value="MCL6728569.1"/>
    <property type="molecule type" value="Genomic_DNA"/>
</dbReference>
<sequence length="79" mass="8581">MSAMARYVKKPVVIEAVQWFKPGDHPAVLADGAADASGYIDTPEGRLKVTPGDWIITGVAGENYPCKPDIFEQLYMPAD</sequence>
<proteinExistence type="predicted"/>
<organism evidence="1 2">
    <name type="scientific">Sphingomonas hankyongi</name>
    <dbReference type="NCBI Taxonomy" id="2908209"/>
    <lineage>
        <taxon>Bacteria</taxon>
        <taxon>Pseudomonadati</taxon>
        <taxon>Pseudomonadota</taxon>
        <taxon>Alphaproteobacteria</taxon>
        <taxon>Sphingomonadales</taxon>
        <taxon>Sphingomonadaceae</taxon>
        <taxon>Sphingomonas</taxon>
    </lineage>
</organism>
<reference evidence="1" key="1">
    <citation type="submission" date="2022-05" db="EMBL/GenBank/DDBJ databases">
        <authorList>
            <person name="Jo J.-H."/>
            <person name="Im W.-T."/>
        </authorList>
    </citation>
    <scope>NUCLEOTIDE SEQUENCE</scope>
    <source>
        <strain evidence="1">SE220</strain>
    </source>
</reference>
<name>A0ABT0RYQ1_9SPHN</name>
<gene>
    <name evidence="1" type="ORF">LZ538_00675</name>
</gene>
<evidence type="ECO:0000313" key="1">
    <source>
        <dbReference type="EMBL" id="MCL6728569.1"/>
    </source>
</evidence>
<dbReference type="Proteomes" id="UP001165342">
    <property type="component" value="Unassembled WGS sequence"/>
</dbReference>
<evidence type="ECO:0000313" key="2">
    <source>
        <dbReference type="Proteomes" id="UP001165342"/>
    </source>
</evidence>